<dbReference type="AlphaFoldDB" id="A0AA96GP00"/>
<dbReference type="CDD" id="cd17934">
    <property type="entry name" value="DEXXQc_Upf1-like"/>
    <property type="match status" value="1"/>
</dbReference>
<keyword evidence="2" id="KW-0378">Hydrolase</keyword>
<sequence>MKKDLSGQLVFSPSDLIRYLASPFASWMERYFLENPGAVAPDEETEDGRLIAQTGAQHERAVLDEFKTSGAKLAEITRTDPTVARTTTLSAINANVPIIYQAFLEHEPFAGFADFLLLDETGRYQVWDTKLARSPKSYYAIQLCCYSELLAAATEAPMPKKFGLILGTKERVEFRIEDFIHYYRRIKMNFLTMQKGFTGNITDRPEPLPQADHGRWNSHAEKFFQDTDHLVQVAGISMGQIKKLKKGGIATVADLSAASGASIRKLAPDSLAKLVAQARLQCQTRADRGENPDAPPRYEILPPIGANGEPVGLAALPQDHPADVFFDMEGYPLVAGGLEYLFGVCTRTGRPDSFEFMDWWAHNREEEQLAFEGFVDWAFNRWQRNPGMHIYHYAPYEVSAVRRLSTRHDTRQDEVDALLRNEVFVDLFQIVRHGLRLGENSYSLKTVERLYRPQRATEVATAADSIVQYARWIESQQPGDWNHSPILKDIRDYNQDDCTSTAELLQWLRKVVVEHQITAVSLDSETAPLAPKELPPEVVTRLETAAQLRRQGDAISLILADVIDFHRREEKPMWWRMFDRATATPEELRDDPACLEGICAVGPPMPEKLSLVQEYRFDPSQECKLAAGDKSKVLFTHNLNAKFTLFELDISTGSLSLKISKKALSEKFSGAFPSQGSLLPDEHVPATAIQLALTEVVTRHLSHNLNAPVAALLNRVPPLTPLQRNGESPTEAAKRVTESMGGGCLVIQGPPGTGKTFTASQVITSLLVSGKKVGVASNSHKAVMNLLTACGDAAQESGSRLQGIKVGGDAEDPLFTCNPGLQYLKDATCAHQAYTGGVVGGTAWLFTRPEWEGALDFLFIDEAGQVALANAIAMARCAKNLVLLGDQMQLEQPVQGSHPGDAGLSALQYALKDLEASQPDSPIMHAVIPPDYGLFLGESRRMHPAVCRFISESMYEGRLKSHADCARQKIVVPPGANSLIACESGIIFSGVEHDGNVQQSDEEIERVTAMYHALQGRLYTDKDGVTRPLALEDFLFIAPYNAQVRALQVALPDGARVGSVDKFQGQEAPVCILSLCSSYGEYGSRGLAFILDRNRVNVAISRAQCLAIVVADPRIADTPPGSLDDMKLINLFCKLTDTSIST</sequence>
<dbReference type="GO" id="GO:0043139">
    <property type="term" value="F:5'-3' DNA helicase activity"/>
    <property type="evidence" value="ECO:0007669"/>
    <property type="project" value="TreeGrafter"/>
</dbReference>
<dbReference type="GO" id="GO:0005524">
    <property type="term" value="F:ATP binding"/>
    <property type="evidence" value="ECO:0007669"/>
    <property type="project" value="UniProtKB-KW"/>
</dbReference>
<gene>
    <name evidence="7" type="ORF">PQG83_09255</name>
</gene>
<dbReference type="InterPro" id="IPR047187">
    <property type="entry name" value="SF1_C_Upf1"/>
</dbReference>
<protein>
    <submittedName>
        <fullName evidence="7">TM0106 family RecB-like putative nuclease</fullName>
    </submittedName>
</protein>
<reference evidence="7 8" key="1">
    <citation type="submission" date="2023-01" db="EMBL/GenBank/DDBJ databases">
        <title>Cultivation and genomic characterization of new, ubiquitous marine nitrite-oxidizing bacteria from the Nitrospirales.</title>
        <authorList>
            <person name="Mueller A.J."/>
            <person name="Daebeler A."/>
            <person name="Herbold C.W."/>
            <person name="Kirkegaard R.H."/>
            <person name="Daims H."/>
        </authorList>
    </citation>
    <scope>NUCLEOTIDE SEQUENCE [LARGE SCALE GENOMIC DNA]</scope>
    <source>
        <strain evidence="7 8">DK</strain>
    </source>
</reference>
<dbReference type="RefSeq" id="WP_312748729.1">
    <property type="nucleotide sequence ID" value="NZ_CP116968.1"/>
</dbReference>
<dbReference type="KEGG" id="nneo:PQG83_09255"/>
<proteinExistence type="predicted"/>
<evidence type="ECO:0000256" key="3">
    <source>
        <dbReference type="ARBA" id="ARBA00022806"/>
    </source>
</evidence>
<dbReference type="SUPFAM" id="SSF53098">
    <property type="entry name" value="Ribonuclease H-like"/>
    <property type="match status" value="1"/>
</dbReference>
<dbReference type="PANTHER" id="PTHR43788">
    <property type="entry name" value="DNA2/NAM7 HELICASE FAMILY MEMBER"/>
    <property type="match status" value="1"/>
</dbReference>
<dbReference type="PANTHER" id="PTHR43788:SF8">
    <property type="entry name" value="DNA-BINDING PROTEIN SMUBP-2"/>
    <property type="match status" value="1"/>
</dbReference>
<dbReference type="Gene3D" id="3.40.50.300">
    <property type="entry name" value="P-loop containing nucleotide triphosphate hydrolases"/>
    <property type="match status" value="2"/>
</dbReference>
<name>A0AA96GP00_9BACT</name>
<evidence type="ECO:0000256" key="4">
    <source>
        <dbReference type="ARBA" id="ARBA00022840"/>
    </source>
</evidence>
<dbReference type="InterPro" id="IPR041679">
    <property type="entry name" value="DNA2/NAM7-like_C"/>
</dbReference>
<evidence type="ECO:0000313" key="7">
    <source>
        <dbReference type="EMBL" id="WNM63925.1"/>
    </source>
</evidence>
<evidence type="ECO:0000256" key="1">
    <source>
        <dbReference type="ARBA" id="ARBA00022741"/>
    </source>
</evidence>
<keyword evidence="1" id="KW-0547">Nucleotide-binding</keyword>
<evidence type="ECO:0000259" key="5">
    <source>
        <dbReference type="Pfam" id="PF13087"/>
    </source>
</evidence>
<dbReference type="Pfam" id="PF13604">
    <property type="entry name" value="AAA_30"/>
    <property type="match status" value="1"/>
</dbReference>
<dbReference type="Proteomes" id="UP001302494">
    <property type="component" value="Chromosome"/>
</dbReference>
<organism evidence="7 8">
    <name type="scientific">Candidatus Nitrospira neomarina</name>
    <dbReference type="NCBI Taxonomy" id="3020899"/>
    <lineage>
        <taxon>Bacteria</taxon>
        <taxon>Pseudomonadati</taxon>
        <taxon>Nitrospirota</taxon>
        <taxon>Nitrospiria</taxon>
        <taxon>Nitrospirales</taxon>
        <taxon>Nitrospiraceae</taxon>
        <taxon>Nitrospira</taxon>
    </lineage>
</organism>
<dbReference type="GO" id="GO:0016787">
    <property type="term" value="F:hydrolase activity"/>
    <property type="evidence" value="ECO:0007669"/>
    <property type="project" value="UniProtKB-KW"/>
</dbReference>
<keyword evidence="8" id="KW-1185">Reference proteome</keyword>
<dbReference type="EMBL" id="CP116968">
    <property type="protein sequence ID" value="WNM63925.1"/>
    <property type="molecule type" value="Genomic_DNA"/>
</dbReference>
<keyword evidence="4" id="KW-0067">ATP-binding</keyword>
<dbReference type="InterPro" id="IPR050534">
    <property type="entry name" value="Coronavir_polyprotein_1ab"/>
</dbReference>
<dbReference type="NCBIfam" id="TIGR03491">
    <property type="entry name" value="TM0106 family RecB-like putative nuclease"/>
    <property type="match status" value="1"/>
</dbReference>
<dbReference type="Pfam" id="PF13087">
    <property type="entry name" value="AAA_12"/>
    <property type="match status" value="1"/>
</dbReference>
<dbReference type="Pfam" id="PF13482">
    <property type="entry name" value="RNase_H_2"/>
    <property type="match status" value="1"/>
</dbReference>
<dbReference type="InterPro" id="IPR038720">
    <property type="entry name" value="YprB_RNase_H-like_dom"/>
</dbReference>
<dbReference type="CDD" id="cd18808">
    <property type="entry name" value="SF1_C_Upf1"/>
    <property type="match status" value="1"/>
</dbReference>
<dbReference type="InterPro" id="IPR027417">
    <property type="entry name" value="P-loop_NTPase"/>
</dbReference>
<evidence type="ECO:0000259" key="6">
    <source>
        <dbReference type="Pfam" id="PF13482"/>
    </source>
</evidence>
<evidence type="ECO:0000313" key="8">
    <source>
        <dbReference type="Proteomes" id="UP001302494"/>
    </source>
</evidence>
<dbReference type="InterPro" id="IPR012337">
    <property type="entry name" value="RNaseH-like_sf"/>
</dbReference>
<accession>A0AA96GP00</accession>
<dbReference type="InterPro" id="IPR019993">
    <property type="entry name" value="RecB_nuclease_TM0106_put"/>
</dbReference>
<feature type="domain" description="DNA2/NAM7 helicase-like C-terminal" evidence="5">
    <location>
        <begin position="935"/>
        <end position="1112"/>
    </location>
</feature>
<dbReference type="SUPFAM" id="SSF52540">
    <property type="entry name" value="P-loop containing nucleoside triphosphate hydrolases"/>
    <property type="match status" value="1"/>
</dbReference>
<feature type="domain" description="YprB ribonuclease H-like" evidence="6">
    <location>
        <begin position="324"/>
        <end position="508"/>
    </location>
</feature>
<evidence type="ECO:0000256" key="2">
    <source>
        <dbReference type="ARBA" id="ARBA00022801"/>
    </source>
</evidence>
<keyword evidence="3" id="KW-0347">Helicase</keyword>